<dbReference type="Pfam" id="PF03453">
    <property type="entry name" value="MoeA_N"/>
    <property type="match status" value="1"/>
</dbReference>
<evidence type="ECO:0000256" key="9">
    <source>
        <dbReference type="ARBA" id="ARBA00023150"/>
    </source>
</evidence>
<evidence type="ECO:0000313" key="13">
    <source>
        <dbReference type="EMBL" id="ALO47013.1"/>
    </source>
</evidence>
<dbReference type="InterPro" id="IPR036425">
    <property type="entry name" value="MoaB/Mog-like_dom_sf"/>
</dbReference>
<evidence type="ECO:0000256" key="7">
    <source>
        <dbReference type="ARBA" id="ARBA00022723"/>
    </source>
</evidence>
<comment type="similarity">
    <text evidence="4 11">Belongs to the MoeA family.</text>
</comment>
<evidence type="ECO:0000256" key="11">
    <source>
        <dbReference type="RuleBase" id="RU365090"/>
    </source>
</evidence>
<dbReference type="InterPro" id="IPR038987">
    <property type="entry name" value="MoeA-like"/>
</dbReference>
<dbReference type="Pfam" id="PF03454">
    <property type="entry name" value="MoeA_C"/>
    <property type="match status" value="1"/>
</dbReference>
<dbReference type="FunFam" id="2.170.190.11:FF:000001">
    <property type="entry name" value="Molybdopterin molybdenumtransferase"/>
    <property type="match status" value="1"/>
</dbReference>
<dbReference type="NCBIfam" id="NF045515">
    <property type="entry name" value="Glp_gephyrin"/>
    <property type="match status" value="1"/>
</dbReference>
<dbReference type="KEGG" id="pspi:PS2015_2379"/>
<protein>
    <recommendedName>
        <fullName evidence="11">Molybdopterin molybdenumtransferase</fullName>
        <ecNumber evidence="11">2.10.1.1</ecNumber>
    </recommendedName>
</protein>
<dbReference type="InterPro" id="IPR001453">
    <property type="entry name" value="MoaB/Mog_dom"/>
</dbReference>
<dbReference type="RefSeq" id="WP_237113326.1">
    <property type="nucleotide sequence ID" value="NZ_CP013189.1"/>
</dbReference>
<dbReference type="SUPFAM" id="SSF53218">
    <property type="entry name" value="Molybdenum cofactor biosynthesis proteins"/>
    <property type="match status" value="1"/>
</dbReference>
<comment type="catalytic activity">
    <reaction evidence="10">
        <text>adenylyl-molybdopterin + molybdate = Mo-molybdopterin + AMP + H(+)</text>
        <dbReference type="Rhea" id="RHEA:35047"/>
        <dbReference type="ChEBI" id="CHEBI:15378"/>
        <dbReference type="ChEBI" id="CHEBI:36264"/>
        <dbReference type="ChEBI" id="CHEBI:62727"/>
        <dbReference type="ChEBI" id="CHEBI:71302"/>
        <dbReference type="ChEBI" id="CHEBI:456215"/>
        <dbReference type="EC" id="2.10.1.1"/>
    </reaction>
</comment>
<dbReference type="Gene3D" id="3.90.105.10">
    <property type="entry name" value="Molybdopterin biosynthesis moea protein, domain 2"/>
    <property type="match status" value="1"/>
</dbReference>
<dbReference type="Gene3D" id="2.40.340.10">
    <property type="entry name" value="MoeA, C-terminal, domain IV"/>
    <property type="match status" value="1"/>
</dbReference>
<dbReference type="STRING" id="1249552.PS2015_2379"/>
<organism evidence="13 14">
    <name type="scientific">Pseudohongiella spirulinae</name>
    <dbReference type="NCBI Taxonomy" id="1249552"/>
    <lineage>
        <taxon>Bacteria</taxon>
        <taxon>Pseudomonadati</taxon>
        <taxon>Pseudomonadota</taxon>
        <taxon>Gammaproteobacteria</taxon>
        <taxon>Pseudomonadales</taxon>
        <taxon>Pseudohongiellaceae</taxon>
        <taxon>Pseudohongiella</taxon>
    </lineage>
</organism>
<keyword evidence="7 11" id="KW-0479">Metal-binding</keyword>
<dbReference type="NCBIfam" id="TIGR00177">
    <property type="entry name" value="molyb_syn"/>
    <property type="match status" value="1"/>
</dbReference>
<dbReference type="PATRIC" id="fig|1249552.3.peg.2394"/>
<evidence type="ECO:0000256" key="10">
    <source>
        <dbReference type="ARBA" id="ARBA00047317"/>
    </source>
</evidence>
<keyword evidence="6 11" id="KW-0808">Transferase</keyword>
<sequence length="413" mass="44002">MVRDKPVGLMPVATAINRVLALAIGRQRPETVALQDADGRVALDDIFAASDVPPWDNSAMDGYAVRAVDAVADASLAVSQRIPAGCSPGPLHPGSAARIFTGAPLPAGADSVVMQENTELIEPFQADREGQVRILQTASKGENVRRCGADIARHALLVSRGQRLWPADLGLLASAGVASVTVGRLPTVALVTSGSELREPGQDLQAGQIYNSNRYVLQAMLARLGIKAQSVIHLPDSEEQTRKILQQLSQDHDVVISTGGVSVGEEDYMRAVMQKLGQLDIWKLALKPGKPFTLGQINHTLFFGLPGNPVSAFVTFILLVRPALLAMMGAEQAELPLHRVVAAFEASRSGERQEYVRARLSGCDAQRAVEPLDDQSSGVFSSVSRADGLAIIPPHTAVARGDTLSFIAFSDIF</sequence>
<dbReference type="UniPathway" id="UPA00344"/>
<evidence type="ECO:0000256" key="2">
    <source>
        <dbReference type="ARBA" id="ARBA00002901"/>
    </source>
</evidence>
<dbReference type="InterPro" id="IPR036135">
    <property type="entry name" value="MoeA_linker/N_sf"/>
</dbReference>
<reference evidence="13 14" key="1">
    <citation type="submission" date="2015-11" db="EMBL/GenBank/DDBJ databases">
        <authorList>
            <person name="Zhang Y."/>
            <person name="Guo Z."/>
        </authorList>
    </citation>
    <scope>NUCLEOTIDE SEQUENCE [LARGE SCALE GENOMIC DNA]</scope>
    <source>
        <strain evidence="13 14">KCTC 32221</strain>
    </source>
</reference>
<keyword evidence="5 11" id="KW-0500">Molybdenum</keyword>
<dbReference type="SMART" id="SM00852">
    <property type="entry name" value="MoCF_biosynth"/>
    <property type="match status" value="1"/>
</dbReference>
<name>A0A0S2KFQ9_9GAMM</name>
<gene>
    <name evidence="13" type="ORF">PS2015_2379</name>
</gene>
<dbReference type="AlphaFoldDB" id="A0A0S2KFQ9"/>
<dbReference type="GO" id="GO:0046872">
    <property type="term" value="F:metal ion binding"/>
    <property type="evidence" value="ECO:0007669"/>
    <property type="project" value="UniProtKB-UniRule"/>
</dbReference>
<dbReference type="GO" id="GO:0005829">
    <property type="term" value="C:cytosol"/>
    <property type="evidence" value="ECO:0007669"/>
    <property type="project" value="TreeGrafter"/>
</dbReference>
<evidence type="ECO:0000259" key="12">
    <source>
        <dbReference type="SMART" id="SM00852"/>
    </source>
</evidence>
<keyword evidence="9 11" id="KW-0501">Molybdenum cofactor biosynthesis</keyword>
<dbReference type="Pfam" id="PF00994">
    <property type="entry name" value="MoCF_biosynth"/>
    <property type="match status" value="1"/>
</dbReference>
<dbReference type="GO" id="GO:0006777">
    <property type="term" value="P:Mo-molybdopterin cofactor biosynthetic process"/>
    <property type="evidence" value="ECO:0007669"/>
    <property type="project" value="UniProtKB-UniRule"/>
</dbReference>
<feature type="domain" description="MoaB/Mog" evidence="12">
    <location>
        <begin position="189"/>
        <end position="326"/>
    </location>
</feature>
<accession>A0A0S2KFQ9</accession>
<dbReference type="Proteomes" id="UP000065641">
    <property type="component" value="Chromosome"/>
</dbReference>
<dbReference type="FunFam" id="3.40.980.10:FF:000004">
    <property type="entry name" value="Molybdopterin molybdenumtransferase"/>
    <property type="match status" value="1"/>
</dbReference>
<keyword evidence="14" id="KW-1185">Reference proteome</keyword>
<comment type="cofactor">
    <cofactor evidence="1 11">
        <name>Mg(2+)</name>
        <dbReference type="ChEBI" id="CHEBI:18420"/>
    </cofactor>
</comment>
<dbReference type="GO" id="GO:0061599">
    <property type="term" value="F:molybdopterin molybdotransferase activity"/>
    <property type="evidence" value="ECO:0007669"/>
    <property type="project" value="UniProtKB-UniRule"/>
</dbReference>
<evidence type="ECO:0000256" key="6">
    <source>
        <dbReference type="ARBA" id="ARBA00022679"/>
    </source>
</evidence>
<evidence type="ECO:0000256" key="1">
    <source>
        <dbReference type="ARBA" id="ARBA00001946"/>
    </source>
</evidence>
<dbReference type="SUPFAM" id="SSF63867">
    <property type="entry name" value="MoeA C-terminal domain-like"/>
    <property type="match status" value="1"/>
</dbReference>
<dbReference type="PANTHER" id="PTHR10192:SF5">
    <property type="entry name" value="GEPHYRIN"/>
    <property type="match status" value="1"/>
</dbReference>
<keyword evidence="8 11" id="KW-0460">Magnesium</keyword>
<evidence type="ECO:0000256" key="8">
    <source>
        <dbReference type="ARBA" id="ARBA00022842"/>
    </source>
</evidence>
<evidence type="ECO:0000313" key="14">
    <source>
        <dbReference type="Proteomes" id="UP000065641"/>
    </source>
</evidence>
<dbReference type="Gene3D" id="2.170.190.11">
    <property type="entry name" value="Molybdopterin biosynthesis moea protein, domain 3"/>
    <property type="match status" value="1"/>
</dbReference>
<dbReference type="InterPro" id="IPR036688">
    <property type="entry name" value="MoeA_C_domain_IV_sf"/>
</dbReference>
<dbReference type="InterPro" id="IPR005110">
    <property type="entry name" value="MoeA_linker/N"/>
</dbReference>
<evidence type="ECO:0000256" key="3">
    <source>
        <dbReference type="ARBA" id="ARBA00005046"/>
    </source>
</evidence>
<dbReference type="EC" id="2.10.1.1" evidence="11"/>
<dbReference type="Gene3D" id="3.40.980.10">
    <property type="entry name" value="MoaB/Mog-like domain"/>
    <property type="match status" value="1"/>
</dbReference>
<dbReference type="EMBL" id="CP013189">
    <property type="protein sequence ID" value="ALO47013.1"/>
    <property type="molecule type" value="Genomic_DNA"/>
</dbReference>
<dbReference type="InterPro" id="IPR005111">
    <property type="entry name" value="MoeA_C_domain_IV"/>
</dbReference>
<evidence type="ECO:0000256" key="4">
    <source>
        <dbReference type="ARBA" id="ARBA00010763"/>
    </source>
</evidence>
<comment type="function">
    <text evidence="2 11">Catalyzes the insertion of molybdate into adenylated molybdopterin with the concomitant release of AMP.</text>
</comment>
<comment type="pathway">
    <text evidence="3 11">Cofactor biosynthesis; molybdopterin biosynthesis.</text>
</comment>
<dbReference type="PANTHER" id="PTHR10192">
    <property type="entry name" value="MOLYBDOPTERIN BIOSYNTHESIS PROTEIN"/>
    <property type="match status" value="1"/>
</dbReference>
<proteinExistence type="inferred from homology"/>
<evidence type="ECO:0000256" key="5">
    <source>
        <dbReference type="ARBA" id="ARBA00022505"/>
    </source>
</evidence>
<dbReference type="SUPFAM" id="SSF63882">
    <property type="entry name" value="MoeA N-terminal region -like"/>
    <property type="match status" value="1"/>
</dbReference>
<dbReference type="CDD" id="cd00887">
    <property type="entry name" value="MoeA"/>
    <property type="match status" value="1"/>
</dbReference>